<feature type="compositionally biased region" description="Basic and acidic residues" evidence="1">
    <location>
        <begin position="1015"/>
        <end position="1025"/>
    </location>
</feature>
<reference evidence="3 4" key="1">
    <citation type="submission" date="2018-05" db="EMBL/GenBank/DDBJ databases">
        <title>Draft genome sequence of Scytalidium lignicola DSM 105466, a ubiquitous saprotrophic fungus.</title>
        <authorList>
            <person name="Buettner E."/>
            <person name="Gebauer A.M."/>
            <person name="Hofrichter M."/>
            <person name="Liers C."/>
            <person name="Kellner H."/>
        </authorList>
    </citation>
    <scope>NUCLEOTIDE SEQUENCE [LARGE SCALE GENOMIC DNA]</scope>
    <source>
        <strain evidence="3 4">DSM 105466</strain>
    </source>
</reference>
<feature type="region of interest" description="Disordered" evidence="1">
    <location>
        <begin position="249"/>
        <end position="339"/>
    </location>
</feature>
<dbReference type="GO" id="GO:0000183">
    <property type="term" value="P:rDNA heterochromatin formation"/>
    <property type="evidence" value="ECO:0007669"/>
    <property type="project" value="TreeGrafter"/>
</dbReference>
<evidence type="ECO:0000313" key="3">
    <source>
        <dbReference type="EMBL" id="RFU27272.1"/>
    </source>
</evidence>
<dbReference type="Gene3D" id="3.30.50.10">
    <property type="entry name" value="Erythroid Transcription Factor GATA-1, subunit A"/>
    <property type="match status" value="1"/>
</dbReference>
<feature type="compositionally biased region" description="Low complexity" evidence="1">
    <location>
        <begin position="858"/>
        <end position="870"/>
    </location>
</feature>
<comment type="caution">
    <text evidence="3">The sequence shown here is derived from an EMBL/GenBank/DDBJ whole genome shotgun (WGS) entry which is preliminary data.</text>
</comment>
<dbReference type="InterPro" id="IPR042403">
    <property type="entry name" value="Spt21/Ams2"/>
</dbReference>
<feature type="region of interest" description="Disordered" evidence="1">
    <location>
        <begin position="813"/>
        <end position="941"/>
    </location>
</feature>
<gene>
    <name evidence="3" type="ORF">B7463_g9062</name>
</gene>
<feature type="region of interest" description="Disordered" evidence="1">
    <location>
        <begin position="1216"/>
        <end position="1254"/>
    </location>
</feature>
<feature type="compositionally biased region" description="Basic and acidic residues" evidence="1">
    <location>
        <begin position="813"/>
        <end position="827"/>
    </location>
</feature>
<proteinExistence type="predicted"/>
<dbReference type="SUPFAM" id="SSF57716">
    <property type="entry name" value="Glucocorticoid receptor-like (DNA-binding domain)"/>
    <property type="match status" value="1"/>
</dbReference>
<feature type="domain" description="Ams2/SPT21 N-terminal" evidence="2">
    <location>
        <begin position="35"/>
        <end position="175"/>
    </location>
</feature>
<sequence length="1254" mass="137254">MSSPATQFIGHSQWQSPITQASSVTSISDSGVDGVTIRPMRLKVLYTFDDQNKTNCLARWPHVLQIQTVVMDEETSIGVIELKTCVQAIVQCSPELVATLGQDYTVYAYDFSECDTPLVGQGMLSWALATASPPPDSTPQHPQKLITGRVCKNILGLFSSGVKETLEVKLRLVPVPTVLQSEYLSSIEKYRELSKVIPTNFDHNEWASFIQSNPNVMQVAGKNSPPATNVLNQRAGTNMEVVNQLLSPHPEQRTTTPNPSNNQPLLNENSAAASRSGTPILSHGEPHSRPASRASNNGQQPRRRGRPPKSSMVGGNTSGYEDGTDGDDNPAPKKRAKITKADWNSKSSFGSTSESLRVAASTAGSLRLFRPIAMTPAPNHGNHLQEVPRAPTPVPIKMGEPQPRGRTNSQVSLRRASFASQNEVPRKHISPYPPVQLTPYPEDQPRYSIESAQSSPDRILSAGETPPDISSSPPVMRTASPLPSSPQCPSSPVLPQMPRTDSGFMSGSIDDLFGEDDDCQSTKGQEAEVEAAPKQKRAPRAASTRAPRPDVHYGFEIEEETPGPVELLPTRMPVLEPPKSKASKQLRTQVENTTFEDSQTLPPLKPANQASANDDRRGSITDPAPVANPPSTSQSRPGSRMMVRTASMGSLTLPAPAESDPGLPLPQSNLQRSQTWCDAPQPSIEAPASIDTTHISYRQQDAKKAAIKSKLEAAVANGEMPPFCSNCGAIETPTWRKAWAQECKGVPAYHEYSEKPGKVTAIIILERDSEGTPTTYQLIKKSLAPGDDKSAFKEFTLCNPCGIWMTKYKMQRPQERWMNDRPRERRQGGPGRSRTKKSQSAGVPEPTSEAYMPPSEASYLPYPSYGYPPQSEAPGPAEGHTPETTTQVESQQEHPQQSQPSQSLSQETYKIAAQQNTVDRHRASSLRPVTRPRTMTSDNAPAALRRAIQSSPARWAGTEHSPIEVDNNDLGSTRRLLFPSPRKDGSLKVLGELTTNVVQILVDDSVSRKGPVVDTTDKENTRAIPEDESEDPELLRLFEAELERPSTPVRDTQAPNPFKTPTRPTPNHRPITRSISRSIQSAKSPSQILTLSQRTPSKTPSTRRRSPRNQQSVFESPFTATLNQLMSEANQASHSPSRHCNDLDLDFSNLPNLIDTAGHHNGDMNFHIPEDFFSTDIPMPSSPPRLLNLYEDPLALGNIDAIWNEYNGFMGKIDGGGRTGNGEEQGKSVQVKCEPRTSPDVTERSAETRQEQDS</sequence>
<feature type="non-terminal residue" evidence="3">
    <location>
        <position position="1254"/>
    </location>
</feature>
<feature type="non-terminal residue" evidence="3">
    <location>
        <position position="1"/>
    </location>
</feature>
<feature type="compositionally biased region" description="Polar residues" evidence="1">
    <location>
        <begin position="405"/>
        <end position="423"/>
    </location>
</feature>
<feature type="region of interest" description="Disordered" evidence="1">
    <location>
        <begin position="651"/>
        <end position="670"/>
    </location>
</feature>
<feature type="compositionally biased region" description="Polar residues" evidence="1">
    <location>
        <begin position="253"/>
        <end position="279"/>
    </location>
</feature>
<feature type="compositionally biased region" description="Low complexity" evidence="1">
    <location>
        <begin position="887"/>
        <end position="907"/>
    </location>
</feature>
<protein>
    <recommendedName>
        <fullName evidence="2">Ams2/SPT21 N-terminal domain-containing protein</fullName>
    </recommendedName>
</protein>
<feature type="compositionally biased region" description="Basic and acidic residues" evidence="1">
    <location>
        <begin position="1233"/>
        <end position="1254"/>
    </location>
</feature>
<dbReference type="GO" id="GO:0030466">
    <property type="term" value="P:silent mating-type cassette heterochromatin formation"/>
    <property type="evidence" value="ECO:0007669"/>
    <property type="project" value="TreeGrafter"/>
</dbReference>
<dbReference type="EMBL" id="NCSJ02000214">
    <property type="protein sequence ID" value="RFU27272.1"/>
    <property type="molecule type" value="Genomic_DNA"/>
</dbReference>
<feature type="region of interest" description="Disordered" evidence="1">
    <location>
        <begin position="376"/>
        <end position="641"/>
    </location>
</feature>
<dbReference type="PANTHER" id="PTHR39147">
    <property type="entry name" value="PROTEIN SPT21"/>
    <property type="match status" value="1"/>
</dbReference>
<name>A0A3E2H206_SCYLI</name>
<dbReference type="OMA" id="VMQSEYL"/>
<feature type="compositionally biased region" description="Polar residues" evidence="1">
    <location>
        <begin position="1073"/>
        <end position="1091"/>
    </location>
</feature>
<feature type="compositionally biased region" description="Polar residues" evidence="1">
    <location>
        <begin position="583"/>
        <end position="601"/>
    </location>
</feature>
<dbReference type="GO" id="GO:0008270">
    <property type="term" value="F:zinc ion binding"/>
    <property type="evidence" value="ECO:0007669"/>
    <property type="project" value="InterPro"/>
</dbReference>
<organism evidence="3 4">
    <name type="scientific">Scytalidium lignicola</name>
    <name type="common">Hyphomycete</name>
    <dbReference type="NCBI Taxonomy" id="5539"/>
    <lineage>
        <taxon>Eukaryota</taxon>
        <taxon>Fungi</taxon>
        <taxon>Dikarya</taxon>
        <taxon>Ascomycota</taxon>
        <taxon>Pezizomycotina</taxon>
        <taxon>Leotiomycetes</taxon>
        <taxon>Leotiomycetes incertae sedis</taxon>
        <taxon>Scytalidium</taxon>
    </lineage>
</organism>
<dbReference type="AlphaFoldDB" id="A0A3E2H206"/>
<evidence type="ECO:0000259" key="2">
    <source>
        <dbReference type="Pfam" id="PF25823"/>
    </source>
</evidence>
<dbReference type="Pfam" id="PF25823">
    <property type="entry name" value="Ams2-SPT21_N"/>
    <property type="match status" value="1"/>
</dbReference>
<feature type="region of interest" description="Disordered" evidence="1">
    <location>
        <begin position="1011"/>
        <end position="1115"/>
    </location>
</feature>
<feature type="compositionally biased region" description="Basic and acidic residues" evidence="1">
    <location>
        <begin position="1033"/>
        <end position="1044"/>
    </location>
</feature>
<keyword evidence="4" id="KW-1185">Reference proteome</keyword>
<dbReference type="PANTHER" id="PTHR39147:SF1">
    <property type="entry name" value="PROTEIN SPT21"/>
    <property type="match status" value="1"/>
</dbReference>
<feature type="compositionally biased region" description="Low complexity" evidence="1">
    <location>
        <begin position="480"/>
        <end position="496"/>
    </location>
</feature>
<accession>A0A3E2H206</accession>
<dbReference type="InterPro" id="IPR013088">
    <property type="entry name" value="Znf_NHR/GATA"/>
</dbReference>
<dbReference type="Proteomes" id="UP000258309">
    <property type="component" value="Unassembled WGS sequence"/>
</dbReference>
<dbReference type="GO" id="GO:0006357">
    <property type="term" value="P:regulation of transcription by RNA polymerase II"/>
    <property type="evidence" value="ECO:0007669"/>
    <property type="project" value="TreeGrafter"/>
</dbReference>
<dbReference type="OrthoDB" id="3199820at2759"/>
<dbReference type="InterPro" id="IPR057725">
    <property type="entry name" value="Ams2-SPT21_N"/>
</dbReference>
<evidence type="ECO:0000313" key="4">
    <source>
        <dbReference type="Proteomes" id="UP000258309"/>
    </source>
</evidence>
<evidence type="ECO:0000256" key="1">
    <source>
        <dbReference type="SAM" id="MobiDB-lite"/>
    </source>
</evidence>